<keyword evidence="9" id="KW-0001">2Fe-2S</keyword>
<dbReference type="InterPro" id="IPR045854">
    <property type="entry name" value="NO2/SO3_Rdtase_4Fe4S_sf"/>
</dbReference>
<dbReference type="InterPro" id="IPR006067">
    <property type="entry name" value="NO2/SO3_Rdtase_4Fe4S_dom"/>
</dbReference>
<accession>A0AAD7J5C8</accession>
<evidence type="ECO:0000256" key="7">
    <source>
        <dbReference type="ARBA" id="ARBA00022617"/>
    </source>
</evidence>
<evidence type="ECO:0000256" key="14">
    <source>
        <dbReference type="ARBA" id="ARBA00023014"/>
    </source>
</evidence>
<dbReference type="GO" id="GO:0008942">
    <property type="term" value="F:nitrite reductase [NAD(P)H] activity"/>
    <property type="evidence" value="ECO:0007669"/>
    <property type="project" value="UniProtKB-EC"/>
</dbReference>
<evidence type="ECO:0000256" key="20">
    <source>
        <dbReference type="ARBA" id="ARBA00070300"/>
    </source>
</evidence>
<dbReference type="InterPro" id="IPR007419">
    <property type="entry name" value="BFD-like_2Fe2S-bd_dom"/>
</dbReference>
<keyword evidence="10" id="KW-0479">Metal-binding</keyword>
<comment type="cofactor">
    <cofactor evidence="3">
        <name>FAD</name>
        <dbReference type="ChEBI" id="CHEBI:57692"/>
    </cofactor>
</comment>
<evidence type="ECO:0000256" key="18">
    <source>
        <dbReference type="ARBA" id="ARBA00051413"/>
    </source>
</evidence>
<dbReference type="GO" id="GO:0020037">
    <property type="term" value="F:heme binding"/>
    <property type="evidence" value="ECO:0007669"/>
    <property type="project" value="InterPro"/>
</dbReference>
<dbReference type="InterPro" id="IPR005117">
    <property type="entry name" value="NiRdtase/SiRdtase_haem-b_fer"/>
</dbReference>
<evidence type="ECO:0000313" key="23">
    <source>
        <dbReference type="EMBL" id="KAJ7755385.1"/>
    </source>
</evidence>
<evidence type="ECO:0000256" key="19">
    <source>
        <dbReference type="ARBA" id="ARBA00066907"/>
    </source>
</evidence>
<evidence type="ECO:0000256" key="9">
    <source>
        <dbReference type="ARBA" id="ARBA00022714"/>
    </source>
</evidence>
<evidence type="ECO:0000256" key="8">
    <source>
        <dbReference type="ARBA" id="ARBA00022630"/>
    </source>
</evidence>
<dbReference type="GO" id="GO:0015980">
    <property type="term" value="P:energy derivation by oxidation of organic compounds"/>
    <property type="evidence" value="ECO:0007669"/>
    <property type="project" value="UniProtKB-ARBA"/>
</dbReference>
<keyword evidence="7" id="KW-0349">Heme</keyword>
<dbReference type="Pfam" id="PF01077">
    <property type="entry name" value="NIR_SIR"/>
    <property type="match status" value="1"/>
</dbReference>
<protein>
    <recommendedName>
        <fullName evidence="20">Nitrite reductase [NAD(P)H]</fullName>
        <ecNumber evidence="19">1.7.1.4</ecNumber>
    </recommendedName>
</protein>
<evidence type="ECO:0000256" key="17">
    <source>
        <dbReference type="ARBA" id="ARBA00050114"/>
    </source>
</evidence>
<dbReference type="PROSITE" id="PS51296">
    <property type="entry name" value="RIESKE"/>
    <property type="match status" value="1"/>
</dbReference>
<dbReference type="CDD" id="cd19944">
    <property type="entry name" value="NirB_Fer2_BFD-like_2"/>
    <property type="match status" value="1"/>
</dbReference>
<dbReference type="Gene3D" id="1.10.10.1100">
    <property type="entry name" value="BFD-like [2Fe-2S]-binding domain"/>
    <property type="match status" value="1"/>
</dbReference>
<organism evidence="23 24">
    <name type="scientific">Mycena maculata</name>
    <dbReference type="NCBI Taxonomy" id="230809"/>
    <lineage>
        <taxon>Eukaryota</taxon>
        <taxon>Fungi</taxon>
        <taxon>Dikarya</taxon>
        <taxon>Basidiomycota</taxon>
        <taxon>Agaricomycotina</taxon>
        <taxon>Agaricomycetes</taxon>
        <taxon>Agaricomycetidae</taxon>
        <taxon>Agaricales</taxon>
        <taxon>Marasmiineae</taxon>
        <taxon>Mycenaceae</taxon>
        <taxon>Mycena</taxon>
    </lineage>
</organism>
<dbReference type="InterPro" id="IPR023753">
    <property type="entry name" value="FAD/NAD-binding_dom"/>
</dbReference>
<evidence type="ECO:0000256" key="3">
    <source>
        <dbReference type="ARBA" id="ARBA00001974"/>
    </source>
</evidence>
<dbReference type="Pfam" id="PF03460">
    <property type="entry name" value="NIR_SIR_ferr"/>
    <property type="match status" value="1"/>
</dbReference>
<reference evidence="23" key="1">
    <citation type="submission" date="2023-03" db="EMBL/GenBank/DDBJ databases">
        <title>Massive genome expansion in bonnet fungi (Mycena s.s.) driven by repeated elements and novel gene families across ecological guilds.</title>
        <authorList>
            <consortium name="Lawrence Berkeley National Laboratory"/>
            <person name="Harder C.B."/>
            <person name="Miyauchi S."/>
            <person name="Viragh M."/>
            <person name="Kuo A."/>
            <person name="Thoen E."/>
            <person name="Andreopoulos B."/>
            <person name="Lu D."/>
            <person name="Skrede I."/>
            <person name="Drula E."/>
            <person name="Henrissat B."/>
            <person name="Morin E."/>
            <person name="Kohler A."/>
            <person name="Barry K."/>
            <person name="LaButti K."/>
            <person name="Morin E."/>
            <person name="Salamov A."/>
            <person name="Lipzen A."/>
            <person name="Mereny Z."/>
            <person name="Hegedus B."/>
            <person name="Baldrian P."/>
            <person name="Stursova M."/>
            <person name="Weitz H."/>
            <person name="Taylor A."/>
            <person name="Grigoriev I.V."/>
            <person name="Nagy L.G."/>
            <person name="Martin F."/>
            <person name="Kauserud H."/>
        </authorList>
    </citation>
    <scope>NUCLEOTIDE SEQUENCE</scope>
    <source>
        <strain evidence="23">CBHHK188m</strain>
    </source>
</reference>
<dbReference type="InterPro" id="IPR006066">
    <property type="entry name" value="NO2/SO3_Rdtase_FeS/sirohaem_BS"/>
</dbReference>
<evidence type="ECO:0000259" key="22">
    <source>
        <dbReference type="PROSITE" id="PS51296"/>
    </source>
</evidence>
<dbReference type="GO" id="GO:0042128">
    <property type="term" value="P:nitrate assimilation"/>
    <property type="evidence" value="ECO:0007669"/>
    <property type="project" value="UniProtKB-KW"/>
</dbReference>
<dbReference type="SUPFAM" id="SSF51905">
    <property type="entry name" value="FAD/NAD(P)-binding domain"/>
    <property type="match status" value="2"/>
</dbReference>
<dbReference type="PROSITE" id="PS00365">
    <property type="entry name" value="NIR_SIR"/>
    <property type="match status" value="1"/>
</dbReference>
<dbReference type="Gene3D" id="3.30.413.10">
    <property type="entry name" value="Sulfite Reductase Hemoprotein, domain 1"/>
    <property type="match status" value="1"/>
</dbReference>
<name>A0AAD7J5C8_9AGAR</name>
<dbReference type="InterPro" id="IPR036136">
    <property type="entry name" value="Nit/Sulf_reduc_fer-like_dom_sf"/>
</dbReference>
<dbReference type="InterPro" id="IPR017941">
    <property type="entry name" value="Rieske_2Fe-2S"/>
</dbReference>
<feature type="region of interest" description="Disordered" evidence="21">
    <location>
        <begin position="412"/>
        <end position="431"/>
    </location>
</feature>
<dbReference type="PANTHER" id="PTHR43809:SF1">
    <property type="entry name" value="NITRITE REDUCTASE (NADH) LARGE SUBUNIT"/>
    <property type="match status" value="1"/>
</dbReference>
<dbReference type="AlphaFoldDB" id="A0AAD7J5C8"/>
<evidence type="ECO:0000256" key="5">
    <source>
        <dbReference type="ARBA" id="ARBA00010429"/>
    </source>
</evidence>
<evidence type="ECO:0000313" key="24">
    <source>
        <dbReference type="Proteomes" id="UP001215280"/>
    </source>
</evidence>
<dbReference type="CDD" id="cd03529">
    <property type="entry name" value="Rieske_NirD"/>
    <property type="match status" value="1"/>
</dbReference>
<evidence type="ECO:0000256" key="1">
    <source>
        <dbReference type="ARBA" id="ARBA00001929"/>
    </source>
</evidence>
<dbReference type="Pfam" id="PF04324">
    <property type="entry name" value="Fer2_BFD"/>
    <property type="match status" value="1"/>
</dbReference>
<evidence type="ECO:0000256" key="16">
    <source>
        <dbReference type="ARBA" id="ARBA00034078"/>
    </source>
</evidence>
<dbReference type="PANTHER" id="PTHR43809">
    <property type="entry name" value="NITRITE REDUCTASE (NADH) LARGE SUBUNIT"/>
    <property type="match status" value="1"/>
</dbReference>
<evidence type="ECO:0000256" key="2">
    <source>
        <dbReference type="ARBA" id="ARBA00001966"/>
    </source>
</evidence>
<evidence type="ECO:0000256" key="10">
    <source>
        <dbReference type="ARBA" id="ARBA00022723"/>
    </source>
</evidence>
<keyword evidence="12" id="KW-0560">Oxidoreductase</keyword>
<keyword evidence="8" id="KW-0285">Flavoprotein</keyword>
<gene>
    <name evidence="23" type="ORF">DFH07DRAFT_822159</name>
</gene>
<dbReference type="PRINTS" id="PR00368">
    <property type="entry name" value="FADPNR"/>
</dbReference>
<evidence type="ECO:0000256" key="13">
    <source>
        <dbReference type="ARBA" id="ARBA00023004"/>
    </source>
</evidence>
<dbReference type="InterPro" id="IPR036922">
    <property type="entry name" value="Rieske_2Fe-2S_sf"/>
</dbReference>
<evidence type="ECO:0000256" key="12">
    <source>
        <dbReference type="ARBA" id="ARBA00023002"/>
    </source>
</evidence>
<comment type="similarity">
    <text evidence="5">Belongs to the nitrite and sulfite reductase 4Fe-4S domain family.</text>
</comment>
<dbReference type="InterPro" id="IPR041854">
    <property type="entry name" value="BFD-like_2Fe2S-bd_dom_sf"/>
</dbReference>
<keyword evidence="24" id="KW-1185">Reference proteome</keyword>
<comment type="pathway">
    <text evidence="4">Nitrogen metabolism; nitrate reduction (assimilation).</text>
</comment>
<comment type="cofactor">
    <cofactor evidence="16">
        <name>[2Fe-2S] cluster</name>
        <dbReference type="ChEBI" id="CHEBI:190135"/>
    </cofactor>
</comment>
<dbReference type="FunFam" id="3.30.413.10:FF:000007">
    <property type="entry name" value="Nitrite reductase [NAD(P)H] large subunit"/>
    <property type="match status" value="1"/>
</dbReference>
<dbReference type="GO" id="GO:0051537">
    <property type="term" value="F:2 iron, 2 sulfur cluster binding"/>
    <property type="evidence" value="ECO:0007669"/>
    <property type="project" value="UniProtKB-KW"/>
</dbReference>
<comment type="cofactor">
    <cofactor evidence="1">
        <name>siroheme</name>
        <dbReference type="ChEBI" id="CHEBI:60052"/>
    </cofactor>
</comment>
<dbReference type="SUPFAM" id="SSF50022">
    <property type="entry name" value="ISP domain"/>
    <property type="match status" value="1"/>
</dbReference>
<dbReference type="EMBL" id="JARJLG010000064">
    <property type="protein sequence ID" value="KAJ7755385.1"/>
    <property type="molecule type" value="Genomic_DNA"/>
</dbReference>
<dbReference type="InterPro" id="IPR036188">
    <property type="entry name" value="FAD/NAD-bd_sf"/>
</dbReference>
<evidence type="ECO:0000256" key="11">
    <source>
        <dbReference type="ARBA" id="ARBA00022827"/>
    </source>
</evidence>
<dbReference type="Gene3D" id="3.50.50.60">
    <property type="entry name" value="FAD/NAD(P)-binding domain"/>
    <property type="match status" value="2"/>
</dbReference>
<comment type="cofactor">
    <cofactor evidence="2">
        <name>[4Fe-4S] cluster</name>
        <dbReference type="ChEBI" id="CHEBI:49883"/>
    </cofactor>
</comment>
<comment type="catalytic activity">
    <reaction evidence="17">
        <text>NH4(+) + 3 NAD(+) + 2 H2O = nitrite + 3 NADH + 5 H(+)</text>
        <dbReference type="Rhea" id="RHEA:24628"/>
        <dbReference type="ChEBI" id="CHEBI:15377"/>
        <dbReference type="ChEBI" id="CHEBI:15378"/>
        <dbReference type="ChEBI" id="CHEBI:16301"/>
        <dbReference type="ChEBI" id="CHEBI:28938"/>
        <dbReference type="ChEBI" id="CHEBI:57540"/>
        <dbReference type="ChEBI" id="CHEBI:57945"/>
        <dbReference type="EC" id="1.7.1.4"/>
    </reaction>
</comment>
<dbReference type="Pfam" id="PF13806">
    <property type="entry name" value="Rieske_2"/>
    <property type="match status" value="1"/>
</dbReference>
<evidence type="ECO:0000256" key="4">
    <source>
        <dbReference type="ARBA" id="ARBA00005096"/>
    </source>
</evidence>
<dbReference type="InterPro" id="IPR012748">
    <property type="entry name" value="Rieske-like_NirD"/>
</dbReference>
<dbReference type="GO" id="GO:0051539">
    <property type="term" value="F:4 iron, 4 sulfur cluster binding"/>
    <property type="evidence" value="ECO:0007669"/>
    <property type="project" value="UniProtKB-KW"/>
</dbReference>
<evidence type="ECO:0000256" key="6">
    <source>
        <dbReference type="ARBA" id="ARBA00022485"/>
    </source>
</evidence>
<feature type="domain" description="Rieske" evidence="22">
    <location>
        <begin position="950"/>
        <end position="1055"/>
    </location>
</feature>
<comment type="caution">
    <text evidence="23">The sequence shown here is derived from an EMBL/GenBank/DDBJ whole genome shotgun (WGS) entry which is preliminary data.</text>
</comment>
<dbReference type="Pfam" id="PF07992">
    <property type="entry name" value="Pyr_redox_2"/>
    <property type="match status" value="1"/>
</dbReference>
<dbReference type="SUPFAM" id="SSF55124">
    <property type="entry name" value="Nitrite/Sulfite reductase N-terminal domain-like"/>
    <property type="match status" value="1"/>
</dbReference>
<dbReference type="InterPro" id="IPR052034">
    <property type="entry name" value="NasD-like"/>
</dbReference>
<dbReference type="FunFam" id="1.10.10.1100:FF:000002">
    <property type="entry name" value="Nitrite reductase large subunit"/>
    <property type="match status" value="1"/>
</dbReference>
<evidence type="ECO:0000256" key="21">
    <source>
        <dbReference type="SAM" id="MobiDB-lite"/>
    </source>
</evidence>
<dbReference type="Proteomes" id="UP001215280">
    <property type="component" value="Unassembled WGS sequence"/>
</dbReference>
<dbReference type="GO" id="GO:0046872">
    <property type="term" value="F:metal ion binding"/>
    <property type="evidence" value="ECO:0007669"/>
    <property type="project" value="UniProtKB-KW"/>
</dbReference>
<keyword evidence="14" id="KW-0411">Iron-sulfur</keyword>
<dbReference type="CDD" id="cd19943">
    <property type="entry name" value="NirB_Fer2_BFD-like_1"/>
    <property type="match status" value="1"/>
</dbReference>
<keyword evidence="13" id="KW-0408">Iron</keyword>
<dbReference type="SUPFAM" id="SSF56014">
    <property type="entry name" value="Nitrite and sulphite reductase 4Fe-4S domain-like"/>
    <property type="match status" value="1"/>
</dbReference>
<dbReference type="PRINTS" id="PR00397">
    <property type="entry name" value="SIROHAEM"/>
</dbReference>
<dbReference type="NCBIfam" id="TIGR02378">
    <property type="entry name" value="nirD_assim_sml"/>
    <property type="match status" value="1"/>
</dbReference>
<keyword evidence="11" id="KW-0274">FAD</keyword>
<evidence type="ECO:0000256" key="15">
    <source>
        <dbReference type="ARBA" id="ARBA00023063"/>
    </source>
</evidence>
<keyword evidence="6" id="KW-0004">4Fe-4S</keyword>
<dbReference type="EC" id="1.7.1.4" evidence="19"/>
<proteinExistence type="inferred from homology"/>
<comment type="catalytic activity">
    <reaction evidence="18">
        <text>NH4(+) + 3 NADP(+) + 2 H2O = nitrite + 3 NADPH + 5 H(+)</text>
        <dbReference type="Rhea" id="RHEA:24632"/>
        <dbReference type="ChEBI" id="CHEBI:15377"/>
        <dbReference type="ChEBI" id="CHEBI:15378"/>
        <dbReference type="ChEBI" id="CHEBI:16301"/>
        <dbReference type="ChEBI" id="CHEBI:28938"/>
        <dbReference type="ChEBI" id="CHEBI:57783"/>
        <dbReference type="ChEBI" id="CHEBI:58349"/>
        <dbReference type="EC" id="1.7.1.4"/>
    </reaction>
</comment>
<dbReference type="Gene3D" id="2.102.10.10">
    <property type="entry name" value="Rieske [2Fe-2S] iron-sulphur domain"/>
    <property type="match status" value="1"/>
</dbReference>
<sequence>MASAPAPPGNTSHNHDSNYLYSGNREVIFVAGLGMVGIAFIEKLLNLDVQKKYFIVTCGEEKHFAYNRVGLTEYFEHRNVENLYLNPPSWYAEQQPDSFRYFLSETVTSISPDKHLVHTSKGHVFKYDKCILATGSNAGLPPYVTPDQAERTNGVFVYRNIADLEAIISYAEKGRVKKAVVVGGGLLGLEAAKAVYDLPSIPEVAIIHRQGHLLSRQLDADAGEMVLRKIQAMGVEVLTNCSPVEQLNHPAEDNPAEDVFVGFKLANGSIIQADLVIYAIGIKPRDEIARASGIECSPKGGIVVRDDLHTSFEDVYAIGECASWKGNTYGLIGPGIEMADILSFNLTQTDSHAPRVMNAPDLSTKLKLMGIDVASFGDFFADTKSVDAQIQTVSRVAKPDKAQPAVQIGIDEPTVSSGTRTPSKTHKSKSEGPIKCLVYNDPFGSTYKKYIFTADGKYLLGGQMIGDVADYVKLVAIVKKKKPLETAPSELIIGAKKEGAEDGDDLDDDTQVCSCHNVEKGRIVQCIRDEGCTSIADLKSKTKAGTGCGGCMPLVTSIFKAEMKKAGHKLDNNLCPHFAMSRADLFAVVRVKKLRDFTEIMLNSGVNKDSLGCEICKPAIGSILSSLYNEHIMAPAHHQNQDTNDRFLGNIQRNGTFSVIPRIAAGEITPDGLIAIGQVAKKYGLYTKITGGQRIDMFGARKDDLPDIWEELNNAGFESGHAYGKSLRTVKSCVGTSWCRYGIGDSVGLAVQLENRYRGVRSPHKFKGGVSGCVRECAEAQSKDFGVIATDKGWNIFVGGNGGANPRHAELFARDVPPTQVVRIIDRYLSYYIMTADKLQRTARWIESVDGGIEKLRRVILQDELGICDQLDAFMDNLINTYQDEWAQVVQDPAKRKQFKQFVNTDERRPQSEMITERGQQRPADWAKAYPPVKLTEDRLITPKSDWLWLTLVSKSDMMPSEAGTTSVAIKYGETQLAVFHVPKRGYFASQQMCPHRRAFVLDHGIIGESPKGDPYVSCPLHKRNYTLTEGICLNDSDYQILTFEARENPENADEIQLRLPPKKELDAILGTEKWLVRQAQSEALGLNAATQVEIVGAQGDARPSGCVSGALEW</sequence>
<keyword evidence="15" id="KW-0534">Nitrate assimilation</keyword>